<evidence type="ECO:0000256" key="1">
    <source>
        <dbReference type="SAM" id="MobiDB-lite"/>
    </source>
</evidence>
<feature type="region of interest" description="Disordered" evidence="1">
    <location>
        <begin position="139"/>
        <end position="170"/>
    </location>
</feature>
<dbReference type="Pfam" id="PF25130">
    <property type="entry name" value="DUF7820"/>
    <property type="match status" value="1"/>
</dbReference>
<dbReference type="GeneID" id="25414035"/>
<evidence type="ECO:0000256" key="2">
    <source>
        <dbReference type="SAM" id="Phobius"/>
    </source>
</evidence>
<dbReference type="AlphaFoldDB" id="A0A074WFU1"/>
<dbReference type="Proteomes" id="UP000027730">
    <property type="component" value="Unassembled WGS sequence"/>
</dbReference>
<dbReference type="EMBL" id="KL584717">
    <property type="protein sequence ID" value="KEQ70444.1"/>
    <property type="molecule type" value="Genomic_DNA"/>
</dbReference>
<dbReference type="STRING" id="1043004.A0A074WFU1"/>
<reference evidence="4 5" key="1">
    <citation type="journal article" date="2014" name="BMC Genomics">
        <title>Genome sequencing of four Aureobasidium pullulans varieties: biotechnological potential, stress tolerance, and description of new species.</title>
        <authorList>
            <person name="Gostin Ar C."/>
            <person name="Ohm R.A."/>
            <person name="Kogej T."/>
            <person name="Sonjak S."/>
            <person name="Turk M."/>
            <person name="Zajc J."/>
            <person name="Zalar P."/>
            <person name="Grube M."/>
            <person name="Sun H."/>
            <person name="Han J."/>
            <person name="Sharma A."/>
            <person name="Chiniquy J."/>
            <person name="Ngan C.Y."/>
            <person name="Lipzen A."/>
            <person name="Barry K."/>
            <person name="Grigoriev I.V."/>
            <person name="Gunde-Cimerman N."/>
        </authorList>
    </citation>
    <scope>NUCLEOTIDE SEQUENCE [LARGE SCALE GENOMIC DNA]</scope>
    <source>
        <strain evidence="4 5">CBS 147.97</strain>
    </source>
</reference>
<keyword evidence="2" id="KW-0472">Membrane</keyword>
<feature type="domain" description="DUF7820" evidence="3">
    <location>
        <begin position="388"/>
        <end position="745"/>
    </location>
</feature>
<proteinExistence type="predicted"/>
<dbReference type="PANTHER" id="PTHR42078:SF1">
    <property type="entry name" value="GLUCAN 1, 4-ALPHA-GLUCOSIDASE"/>
    <property type="match status" value="1"/>
</dbReference>
<keyword evidence="2" id="KW-0812">Transmembrane</keyword>
<organism evidence="4 5">
    <name type="scientific">Aureobasidium namibiae CBS 147.97</name>
    <dbReference type="NCBI Taxonomy" id="1043004"/>
    <lineage>
        <taxon>Eukaryota</taxon>
        <taxon>Fungi</taxon>
        <taxon>Dikarya</taxon>
        <taxon>Ascomycota</taxon>
        <taxon>Pezizomycotina</taxon>
        <taxon>Dothideomycetes</taxon>
        <taxon>Dothideomycetidae</taxon>
        <taxon>Dothideales</taxon>
        <taxon>Saccotheciaceae</taxon>
        <taxon>Aureobasidium</taxon>
    </lineage>
</organism>
<keyword evidence="5" id="KW-1185">Reference proteome</keyword>
<evidence type="ECO:0000259" key="3">
    <source>
        <dbReference type="Pfam" id="PF25130"/>
    </source>
</evidence>
<dbReference type="OrthoDB" id="5384459at2759"/>
<feature type="region of interest" description="Disordered" evidence="1">
    <location>
        <begin position="616"/>
        <end position="638"/>
    </location>
</feature>
<evidence type="ECO:0000313" key="5">
    <source>
        <dbReference type="Proteomes" id="UP000027730"/>
    </source>
</evidence>
<accession>A0A074WFU1</accession>
<name>A0A074WFU1_9PEZI</name>
<feature type="region of interest" description="Disordered" evidence="1">
    <location>
        <begin position="65"/>
        <end position="117"/>
    </location>
</feature>
<feature type="compositionally biased region" description="Low complexity" evidence="1">
    <location>
        <begin position="616"/>
        <end position="626"/>
    </location>
</feature>
<dbReference type="PANTHER" id="PTHR42078">
    <property type="entry name" value="GLUCAN 1, 4-ALPHA-GLUCOSIDASE"/>
    <property type="match status" value="1"/>
</dbReference>
<keyword evidence="2" id="KW-1133">Transmembrane helix</keyword>
<gene>
    <name evidence="4" type="ORF">M436DRAFT_66356</name>
</gene>
<protein>
    <recommendedName>
        <fullName evidence="3">DUF7820 domain-containing protein</fullName>
    </recommendedName>
</protein>
<dbReference type="InterPro" id="IPR056722">
    <property type="entry name" value="DUF7820"/>
</dbReference>
<feature type="region of interest" description="Disordered" evidence="1">
    <location>
        <begin position="1"/>
        <end position="50"/>
    </location>
</feature>
<dbReference type="HOGENOM" id="CLU_011816_1_0_1"/>
<feature type="transmembrane region" description="Helical" evidence="2">
    <location>
        <begin position="344"/>
        <end position="372"/>
    </location>
</feature>
<dbReference type="RefSeq" id="XP_013424647.1">
    <property type="nucleotide sequence ID" value="XM_013569193.1"/>
</dbReference>
<evidence type="ECO:0000313" key="4">
    <source>
        <dbReference type="EMBL" id="KEQ70444.1"/>
    </source>
</evidence>
<sequence>MADHRQHPRNSTDDVFDDEYAVDDHYDGVADGFAPGRVQPGNDRWSIHSQDPSIRSALAYMSDAPRFSTGSTRNSMHKPREDQNPFSSNEDDDDDNTDERSALHRSSSIQSSSTAQYAPGIAHRLSTASSARAFARTATPVPANTGPSHPYSMYPQDTNVARHPSTSTTASTIRAAQSTATVTQGPTHPYSMYPQHVSEHDITDSAAATSHAQTVIPVGFPGRTQAFVRARGPGDEEQDIIGVDGHSEQLPPYSEYPEDGVPKPIVLPGAVQNDTPPNGPQVLMPLMQQQRQPESMSDQATAHGFAEMQQLNSTDSYGASSEAKSWKEKTWKEKRKTRFCGIPFWWILLSLCVLAFIAIVLGASIGGIFAGARKEAVKAVTKHNGNNTTTLLDASPIPTSSIGAPPPTGVYALDFGPPRATQSACIANQNYSAAWTCNIYGIPQMAINIGLPPDGSSGEGASLYGFSNATGINYGTQPPNTQFAPFISVEDDDEPFRGPAFYFQTFYDKFVVVPESSLPASGASSPQKRSFVNNDWFTQHQVAAGDKPWFCWFNGTFLEGFIYANNYTDPSQSSMSSSAFSSMSSSPSSKHAKTSSSPLTTSTIIEVSGPSTTATLTSATQTASYTHSASNPYSHGRRAKRSWQLEKRSWTFAELSSFGYVVKIEERRVPDSVEPYCQQFQILDNGMAGPLVDPSTNQQITVYLQETDPDYSAYQQETYGGAAPTGTSKVKRDPINGACHCEWWSGSSPSS</sequence>